<comment type="caution">
    <text evidence="1">The sequence shown here is derived from an EMBL/GenBank/DDBJ whole genome shotgun (WGS) entry which is preliminary data.</text>
</comment>
<evidence type="ECO:0000313" key="2">
    <source>
        <dbReference type="Proteomes" id="UP000541352"/>
    </source>
</evidence>
<evidence type="ECO:0000313" key="1">
    <source>
        <dbReference type="EMBL" id="MBB3841102.1"/>
    </source>
</evidence>
<name>A0A7W5ZP45_9BACT</name>
<accession>A0A7W5ZP45</accession>
<reference evidence="1 2" key="1">
    <citation type="submission" date="2020-08" db="EMBL/GenBank/DDBJ databases">
        <title>Genomic Encyclopedia of Type Strains, Phase IV (KMG-IV): sequencing the most valuable type-strain genomes for metagenomic binning, comparative biology and taxonomic classification.</title>
        <authorList>
            <person name="Goeker M."/>
        </authorList>
    </citation>
    <scope>NUCLEOTIDE SEQUENCE [LARGE SCALE GENOMIC DNA]</scope>
    <source>
        <strain evidence="1 2">DSM 17976</strain>
    </source>
</reference>
<dbReference type="AlphaFoldDB" id="A0A7W5ZP45"/>
<dbReference type="EMBL" id="JACIBY010000014">
    <property type="protein sequence ID" value="MBB3841102.1"/>
    <property type="molecule type" value="Genomic_DNA"/>
</dbReference>
<protein>
    <submittedName>
        <fullName evidence="1">Uncharacterized protein</fullName>
    </submittedName>
</protein>
<organism evidence="1 2">
    <name type="scientific">Runella defluvii</name>
    <dbReference type="NCBI Taxonomy" id="370973"/>
    <lineage>
        <taxon>Bacteria</taxon>
        <taxon>Pseudomonadati</taxon>
        <taxon>Bacteroidota</taxon>
        <taxon>Cytophagia</taxon>
        <taxon>Cytophagales</taxon>
        <taxon>Spirosomataceae</taxon>
        <taxon>Runella</taxon>
    </lineage>
</organism>
<keyword evidence="2" id="KW-1185">Reference proteome</keyword>
<gene>
    <name evidence="1" type="ORF">FHS57_005123</name>
</gene>
<dbReference type="RefSeq" id="WP_183978546.1">
    <property type="nucleotide sequence ID" value="NZ_JACIBY010000014.1"/>
</dbReference>
<sequence>MINICDYEKLSKAELVESISEMRRFESSILTNQEETLQTEATFSLNGNKLATIVSEMAAAFILEEVQEIIKMLKQELQKRH</sequence>
<dbReference type="Proteomes" id="UP000541352">
    <property type="component" value="Unassembled WGS sequence"/>
</dbReference>
<proteinExistence type="predicted"/>